<dbReference type="EMBL" id="MNAD01000208">
    <property type="protein sequence ID" value="OJT15046.1"/>
    <property type="molecule type" value="Genomic_DNA"/>
</dbReference>
<protein>
    <submittedName>
        <fullName evidence="3">Uncharacterized protein</fullName>
    </submittedName>
</protein>
<accession>A0A1M2W5F7</accession>
<dbReference type="AlphaFoldDB" id="A0A1M2W5F7"/>
<reference evidence="3 4" key="1">
    <citation type="submission" date="2016-10" db="EMBL/GenBank/DDBJ databases">
        <title>Genome sequence of the basidiomycete white-rot fungus Trametes pubescens.</title>
        <authorList>
            <person name="Makela M.R."/>
            <person name="Granchi Z."/>
            <person name="Peng M."/>
            <person name="De Vries R.P."/>
            <person name="Grigoriev I."/>
            <person name="Riley R."/>
            <person name="Hilden K."/>
        </authorList>
    </citation>
    <scope>NUCLEOTIDE SEQUENCE [LARGE SCALE GENOMIC DNA]</scope>
    <source>
        <strain evidence="3 4">FBCC735</strain>
    </source>
</reference>
<sequence>PVGKRSTDLLMRLQNSMDAVLLRVDSLEEKVKNLTRENNRLITVVGEDREMLKELRVTGDDTVDRLDDLVERMQNIGDHVVDLEDRAIAEHAIRADQVAPGVAPLNEVAVMATASKSELQTRSFFACLRSVLLGMMGVRKKALLPEPMKRGFWSDEDPLSPTQLLRPRWEDGWSTNRQGWVGDVIQKIKRDGRRWSTHLSQEVLDVLPEDVIEDGLETCFRNMAKKYQERREQTKATRDENLMHNRQRRRKVIKSGERSDVRKLIPALAGPEWDWFFQWQYQSTDESDHSGPVSAIDPDTEQEGPELTAAAKAKAARLPAHTRPWSQRAPAYRGLTVTALYDEVDVLVYSERATDSADAIQGNTHHARVRGLPRADDKSKLPVLRKNAQKKDGVKVELQKIPVAMVDPRWLSTVTGRKFCSVQYIADWIAGETDVGGGTHEGAVEGGEDGDGADGGYADGEDEEDQ</sequence>
<evidence type="ECO:0000256" key="1">
    <source>
        <dbReference type="SAM" id="Coils"/>
    </source>
</evidence>
<comment type="caution">
    <text evidence="3">The sequence shown here is derived from an EMBL/GenBank/DDBJ whole genome shotgun (WGS) entry which is preliminary data.</text>
</comment>
<feature type="region of interest" description="Disordered" evidence="2">
    <location>
        <begin position="435"/>
        <end position="466"/>
    </location>
</feature>
<feature type="non-terminal residue" evidence="3">
    <location>
        <position position="1"/>
    </location>
</feature>
<dbReference type="Proteomes" id="UP000184267">
    <property type="component" value="Unassembled WGS sequence"/>
</dbReference>
<dbReference type="OrthoDB" id="2744586at2759"/>
<proteinExistence type="predicted"/>
<evidence type="ECO:0000256" key="2">
    <source>
        <dbReference type="SAM" id="MobiDB-lite"/>
    </source>
</evidence>
<organism evidence="3 4">
    <name type="scientific">Trametes pubescens</name>
    <name type="common">White-rot fungus</name>
    <dbReference type="NCBI Taxonomy" id="154538"/>
    <lineage>
        <taxon>Eukaryota</taxon>
        <taxon>Fungi</taxon>
        <taxon>Dikarya</taxon>
        <taxon>Basidiomycota</taxon>
        <taxon>Agaricomycotina</taxon>
        <taxon>Agaricomycetes</taxon>
        <taxon>Polyporales</taxon>
        <taxon>Polyporaceae</taxon>
        <taxon>Trametes</taxon>
    </lineage>
</organism>
<feature type="coiled-coil region" evidence="1">
    <location>
        <begin position="10"/>
        <end position="86"/>
    </location>
</feature>
<dbReference type="OMA" id="WIAGETD"/>
<evidence type="ECO:0000313" key="4">
    <source>
        <dbReference type="Proteomes" id="UP000184267"/>
    </source>
</evidence>
<keyword evidence="1" id="KW-0175">Coiled coil</keyword>
<evidence type="ECO:0000313" key="3">
    <source>
        <dbReference type="EMBL" id="OJT15046.1"/>
    </source>
</evidence>
<gene>
    <name evidence="3" type="ORF">TRAPUB_8396</name>
</gene>
<keyword evidence="4" id="KW-1185">Reference proteome</keyword>
<name>A0A1M2W5F7_TRAPU</name>